<protein>
    <recommendedName>
        <fullName evidence="11 12">Ribonuclease M5</fullName>
        <ecNumber evidence="11 12">3.1.26.8</ecNumber>
    </recommendedName>
    <alternativeName>
        <fullName evidence="11">RNase M5</fullName>
    </alternativeName>
    <alternativeName>
        <fullName evidence="11">Ribosomal RNA terminal maturase M5</fullName>
    </alternativeName>
</protein>
<evidence type="ECO:0000256" key="6">
    <source>
        <dbReference type="ARBA" id="ARBA00022730"/>
    </source>
</evidence>
<dbReference type="GO" id="GO:0005737">
    <property type="term" value="C:cytoplasm"/>
    <property type="evidence" value="ECO:0007669"/>
    <property type="project" value="UniProtKB-SubCell"/>
</dbReference>
<dbReference type="GO" id="GO:0019843">
    <property type="term" value="F:rRNA binding"/>
    <property type="evidence" value="ECO:0007669"/>
    <property type="project" value="UniProtKB-KW"/>
</dbReference>
<reference evidence="14 15" key="1">
    <citation type="submission" date="2016-02" db="EMBL/GenBank/DDBJ databases">
        <title>Genome sequence of Tissierella creatinophila DSM 6911.</title>
        <authorList>
            <person name="Poehlein A."/>
            <person name="Daniel R."/>
        </authorList>
    </citation>
    <scope>NUCLEOTIDE SEQUENCE [LARGE SCALE GENOMIC DNA]</scope>
    <source>
        <strain evidence="14 15">DSM 6911</strain>
    </source>
</reference>
<comment type="function">
    <text evidence="11">Required for correct processing of both the 5' and 3' ends of 5S rRNA precursor. Cleaves both sides of a double-stranded region yielding mature 5S rRNA in one step.</text>
</comment>
<sequence length="181" mass="20127">MIKEVIVVEGKDDVAAVKAAIDAEIITTNGFGYGNELIKTLKKLSKRRGIIIFTDPDYMGEKIRRDIAAQVDGCKHAFLPQDKTTKKNDIGIENAKPEDIILAIKRAKPIKVEQKQIYTKQDMVLLGLAGGKDSRDFRDKLGHELGIGYGNAKQFLSRLNNFGISKEELIEGVEKIKENGK</sequence>
<evidence type="ECO:0000256" key="3">
    <source>
        <dbReference type="ARBA" id="ARBA00022552"/>
    </source>
</evidence>
<evidence type="ECO:0000256" key="8">
    <source>
        <dbReference type="ARBA" id="ARBA00022801"/>
    </source>
</evidence>
<comment type="subcellular location">
    <subcellularLocation>
        <location evidence="11">Cytoplasm</location>
    </subcellularLocation>
</comment>
<organism evidence="14 15">
    <name type="scientific">Tissierella creatinophila DSM 6911</name>
    <dbReference type="NCBI Taxonomy" id="1123403"/>
    <lineage>
        <taxon>Bacteria</taxon>
        <taxon>Bacillati</taxon>
        <taxon>Bacillota</taxon>
        <taxon>Tissierellia</taxon>
        <taxon>Tissierellales</taxon>
        <taxon>Tissierellaceae</taxon>
        <taxon>Tissierella</taxon>
    </lineage>
</organism>
<dbReference type="SMART" id="SM00493">
    <property type="entry name" value="TOPRIM"/>
    <property type="match status" value="1"/>
</dbReference>
<dbReference type="SUPFAM" id="SSF110455">
    <property type="entry name" value="Toprim domain"/>
    <property type="match status" value="1"/>
</dbReference>
<dbReference type="InterPro" id="IPR025156">
    <property type="entry name" value="RNase_M5_C"/>
</dbReference>
<gene>
    <name evidence="11 14" type="primary">rnmV</name>
    <name evidence="14" type="ORF">TICRE_16740</name>
</gene>
<dbReference type="EC" id="3.1.26.8" evidence="11 12"/>
<dbReference type="Gene3D" id="3.40.1360.10">
    <property type="match status" value="1"/>
</dbReference>
<keyword evidence="9" id="KW-0460">Magnesium</keyword>
<keyword evidence="4 11" id="KW-0540">Nuclease</keyword>
<keyword evidence="10 11" id="KW-0694">RNA-binding</keyword>
<evidence type="ECO:0000259" key="13">
    <source>
        <dbReference type="PROSITE" id="PS50880"/>
    </source>
</evidence>
<evidence type="ECO:0000256" key="5">
    <source>
        <dbReference type="ARBA" id="ARBA00022723"/>
    </source>
</evidence>
<keyword evidence="15" id="KW-1185">Reference proteome</keyword>
<keyword evidence="5" id="KW-0479">Metal-binding</keyword>
<keyword evidence="2 11" id="KW-0690">Ribosome biogenesis</keyword>
<dbReference type="PROSITE" id="PS50880">
    <property type="entry name" value="TOPRIM"/>
    <property type="match status" value="1"/>
</dbReference>
<feature type="domain" description="Toprim" evidence="13">
    <location>
        <begin position="3"/>
        <end position="93"/>
    </location>
</feature>
<comment type="similarity">
    <text evidence="11">Belongs to the ribonuclease M5 family.</text>
</comment>
<dbReference type="InterPro" id="IPR006171">
    <property type="entry name" value="TOPRIM_dom"/>
</dbReference>
<keyword evidence="1 11" id="KW-0963">Cytoplasm</keyword>
<dbReference type="CDD" id="cd01027">
    <property type="entry name" value="TOPRIM_RNase_M5_like"/>
    <property type="match status" value="1"/>
</dbReference>
<evidence type="ECO:0000256" key="1">
    <source>
        <dbReference type="ARBA" id="ARBA00022490"/>
    </source>
</evidence>
<dbReference type="AlphaFoldDB" id="A0A1U7M520"/>
<evidence type="ECO:0000256" key="11">
    <source>
        <dbReference type="HAMAP-Rule" id="MF_01469"/>
    </source>
</evidence>
<keyword evidence="6 11" id="KW-0699">rRNA-binding</keyword>
<dbReference type="GO" id="GO:0043822">
    <property type="term" value="F:ribonuclease M5 activity"/>
    <property type="evidence" value="ECO:0007669"/>
    <property type="project" value="UniProtKB-UniRule"/>
</dbReference>
<dbReference type="PANTHER" id="PTHR39156">
    <property type="entry name" value="RIBONUCLEASE M5"/>
    <property type="match status" value="1"/>
</dbReference>
<dbReference type="HAMAP" id="MF_01469">
    <property type="entry name" value="RNase_M5"/>
    <property type="match status" value="1"/>
</dbReference>
<evidence type="ECO:0000256" key="4">
    <source>
        <dbReference type="ARBA" id="ARBA00022722"/>
    </source>
</evidence>
<evidence type="ECO:0000256" key="7">
    <source>
        <dbReference type="ARBA" id="ARBA00022759"/>
    </source>
</evidence>
<comment type="caution">
    <text evidence="14">The sequence shown here is derived from an EMBL/GenBank/DDBJ whole genome shotgun (WGS) entry which is preliminary data.</text>
</comment>
<dbReference type="GO" id="GO:0046872">
    <property type="term" value="F:metal ion binding"/>
    <property type="evidence" value="ECO:0007669"/>
    <property type="project" value="UniProtKB-KW"/>
</dbReference>
<accession>A0A1U7M520</accession>
<dbReference type="Pfam" id="PF01751">
    <property type="entry name" value="Toprim"/>
    <property type="match status" value="1"/>
</dbReference>
<evidence type="ECO:0000313" key="14">
    <source>
        <dbReference type="EMBL" id="OLS02288.1"/>
    </source>
</evidence>
<comment type="catalytic activity">
    <reaction evidence="11">
        <text>Endonucleolytic cleavage of RNA, removing 21 and 42 nucleotides, respectively, from the 5'- and 3'-termini of a 5S-rRNA precursor.</text>
        <dbReference type="EC" id="3.1.26.8"/>
    </reaction>
</comment>
<dbReference type="RefSeq" id="WP_075727019.1">
    <property type="nucleotide sequence ID" value="NZ_LTDM01000032.1"/>
</dbReference>
<evidence type="ECO:0000256" key="10">
    <source>
        <dbReference type="ARBA" id="ARBA00022884"/>
    </source>
</evidence>
<keyword evidence="7 11" id="KW-0255">Endonuclease</keyword>
<evidence type="ECO:0000256" key="9">
    <source>
        <dbReference type="ARBA" id="ARBA00022842"/>
    </source>
</evidence>
<dbReference type="NCBIfam" id="TIGR00334">
    <property type="entry name" value="5S_RNA_mat_M5"/>
    <property type="match status" value="1"/>
</dbReference>
<name>A0A1U7M520_TISCR</name>
<dbReference type="EMBL" id="LTDM01000032">
    <property type="protein sequence ID" value="OLS02288.1"/>
    <property type="molecule type" value="Genomic_DNA"/>
</dbReference>
<dbReference type="InterPro" id="IPR004466">
    <property type="entry name" value="RNase_M5"/>
</dbReference>
<dbReference type="OrthoDB" id="9791329at2"/>
<dbReference type="PANTHER" id="PTHR39156:SF1">
    <property type="entry name" value="RIBONUCLEASE M5"/>
    <property type="match status" value="1"/>
</dbReference>
<proteinExistence type="inferred from homology"/>
<dbReference type="Proteomes" id="UP000186112">
    <property type="component" value="Unassembled WGS sequence"/>
</dbReference>
<dbReference type="InterPro" id="IPR034141">
    <property type="entry name" value="TOPRIM_RNase_M5-like"/>
</dbReference>
<dbReference type="FunFam" id="3.40.1360.10:FF:000006">
    <property type="entry name" value="Ribonuclease M5"/>
    <property type="match status" value="1"/>
</dbReference>
<dbReference type="Pfam" id="PF13331">
    <property type="entry name" value="DUF4093"/>
    <property type="match status" value="1"/>
</dbReference>
<dbReference type="GO" id="GO:0006364">
    <property type="term" value="P:rRNA processing"/>
    <property type="evidence" value="ECO:0007669"/>
    <property type="project" value="UniProtKB-UniRule"/>
</dbReference>
<evidence type="ECO:0000256" key="12">
    <source>
        <dbReference type="NCBIfam" id="TIGR00334"/>
    </source>
</evidence>
<evidence type="ECO:0000256" key="2">
    <source>
        <dbReference type="ARBA" id="ARBA00022517"/>
    </source>
</evidence>
<keyword evidence="3 11" id="KW-0698">rRNA processing</keyword>
<keyword evidence="8 11" id="KW-0378">Hydrolase</keyword>
<evidence type="ECO:0000313" key="15">
    <source>
        <dbReference type="Proteomes" id="UP000186112"/>
    </source>
</evidence>